<accession>A0ABD2JZE1</accession>
<sequence>MSTNKRHIRPISFALLTMFAFVYRFVLPLFLFALLALPPANGTGLPMQKMECCQQQQMCCAAPMQCTPSCGGCKRRRRREAAVQPLLRGKETPCPQTEWQQLMENAIVPLDDIQSVNSVQKALLRRFPDNKFLVMCAMAGEGRAEGKEALPNEVHLSSSGHGYCNVVSERIWCQAAAVVG</sequence>
<name>A0ABD2JZE1_HETSC</name>
<dbReference type="EMBL" id="JBICCN010000078">
    <property type="protein sequence ID" value="KAL3095967.1"/>
    <property type="molecule type" value="Genomic_DNA"/>
</dbReference>
<protein>
    <submittedName>
        <fullName evidence="1">Uncharacterized protein</fullName>
    </submittedName>
</protein>
<proteinExistence type="predicted"/>
<organism evidence="1 2">
    <name type="scientific">Heterodera schachtii</name>
    <name type="common">Sugarbeet cyst nematode worm</name>
    <name type="synonym">Tylenchus schachtii</name>
    <dbReference type="NCBI Taxonomy" id="97005"/>
    <lineage>
        <taxon>Eukaryota</taxon>
        <taxon>Metazoa</taxon>
        <taxon>Ecdysozoa</taxon>
        <taxon>Nematoda</taxon>
        <taxon>Chromadorea</taxon>
        <taxon>Rhabditida</taxon>
        <taxon>Tylenchina</taxon>
        <taxon>Tylenchomorpha</taxon>
        <taxon>Tylenchoidea</taxon>
        <taxon>Heteroderidae</taxon>
        <taxon>Heteroderinae</taxon>
        <taxon>Heterodera</taxon>
    </lineage>
</organism>
<evidence type="ECO:0000313" key="1">
    <source>
        <dbReference type="EMBL" id="KAL3095967.1"/>
    </source>
</evidence>
<evidence type="ECO:0000313" key="2">
    <source>
        <dbReference type="Proteomes" id="UP001620645"/>
    </source>
</evidence>
<reference evidence="1 2" key="1">
    <citation type="submission" date="2024-10" db="EMBL/GenBank/DDBJ databases">
        <authorList>
            <person name="Kim D."/>
        </authorList>
    </citation>
    <scope>NUCLEOTIDE SEQUENCE [LARGE SCALE GENOMIC DNA]</scope>
    <source>
        <strain evidence="1">Taebaek</strain>
    </source>
</reference>
<comment type="caution">
    <text evidence="1">The sequence shown here is derived from an EMBL/GenBank/DDBJ whole genome shotgun (WGS) entry which is preliminary data.</text>
</comment>
<keyword evidence="2" id="KW-1185">Reference proteome</keyword>
<gene>
    <name evidence="1" type="ORF">niasHS_005726</name>
</gene>
<dbReference type="Proteomes" id="UP001620645">
    <property type="component" value="Unassembled WGS sequence"/>
</dbReference>
<dbReference type="AlphaFoldDB" id="A0ABD2JZE1"/>